<protein>
    <recommendedName>
        <fullName evidence="2">Fungal-type protein kinase domain-containing protein</fullName>
    </recommendedName>
</protein>
<feature type="region of interest" description="Disordered" evidence="1">
    <location>
        <begin position="630"/>
        <end position="712"/>
    </location>
</feature>
<evidence type="ECO:0000313" key="3">
    <source>
        <dbReference type="EMBL" id="KAJ1718898.1"/>
    </source>
</evidence>
<reference evidence="3" key="1">
    <citation type="submission" date="2022-07" db="EMBL/GenBank/DDBJ databases">
        <title>Phylogenomic reconstructions and comparative analyses of Kickxellomycotina fungi.</title>
        <authorList>
            <person name="Reynolds N.K."/>
            <person name="Stajich J.E."/>
            <person name="Barry K."/>
            <person name="Grigoriev I.V."/>
            <person name="Crous P."/>
            <person name="Smith M.E."/>
        </authorList>
    </citation>
    <scope>NUCLEOTIDE SEQUENCE</scope>
    <source>
        <strain evidence="3">NBRC 32514</strain>
    </source>
</reference>
<dbReference type="InterPro" id="IPR008266">
    <property type="entry name" value="Tyr_kinase_AS"/>
</dbReference>
<proteinExistence type="predicted"/>
<organism evidence="3 4">
    <name type="scientific">Coemansia erecta</name>
    <dbReference type="NCBI Taxonomy" id="147472"/>
    <lineage>
        <taxon>Eukaryota</taxon>
        <taxon>Fungi</taxon>
        <taxon>Fungi incertae sedis</taxon>
        <taxon>Zoopagomycota</taxon>
        <taxon>Kickxellomycotina</taxon>
        <taxon>Kickxellomycetes</taxon>
        <taxon>Kickxellales</taxon>
        <taxon>Kickxellaceae</taxon>
        <taxon>Coemansia</taxon>
    </lineage>
</organism>
<comment type="caution">
    <text evidence="3">The sequence shown here is derived from an EMBL/GenBank/DDBJ whole genome shotgun (WGS) entry which is preliminary data.</text>
</comment>
<evidence type="ECO:0000313" key="4">
    <source>
        <dbReference type="Proteomes" id="UP001149813"/>
    </source>
</evidence>
<dbReference type="PROSITE" id="PS00109">
    <property type="entry name" value="PROTEIN_KINASE_TYR"/>
    <property type="match status" value="1"/>
</dbReference>
<dbReference type="InterPro" id="IPR040976">
    <property type="entry name" value="Pkinase_fungal"/>
</dbReference>
<sequence>TGDKKTTFAVRRTLSTHVQSHVNAFVSEKFLLKEREAEAQLAACKAVEVPDILALLGPKDYWVAEEISSAIDSIGESLETYIGVQPSSAEDDSYREELLRIVSAQGSGPSTGRPEARMYPGIRALVHFVVDQLDAVAGQLKFSICTRMSVHTSFDKKPEGSDDLGRIDLALVAADSTAGHGDPVPESKLAYANMISIVEAKAGTSKGDELNALAQIYRYSRNMYYRQFNRRFVWGITVCGSKARACLLLPDGIFTSASMDLHSSDGRKNFIRLIVLSSADGTFGRHKRMFGSVGTLERIGEVLGSDPELIGTYPSFVSGGAVVLPEFSGGKRVYDTTDSLLAALGREAASNTPRRTHVRLVTTPYAVPAQGLESADKLVVVAADVMAAYIASAERCDVLHRDITTSNMMYTPQEDGNVRGVLMDFEFVQRGNIVTSERPFTGYLPFLCIQDLMSSQELRSILDGCESMLYILSWFGSIGAESSEPGTADYPISLWRKGSMSEVAKAKARCLYSLNAFVTDISLTISADARQKHLRDLVEKLYKTQFQNKGMTRLSQGAAALEPSVHQEVLEDTDDQIKRARAEGRVLPWDHDIGDSTVDPFERRARFAHEISKQLLKIILDAKSEATKRIEATRSAKGKAAEQPGPVEQLSPPEQPTPVEQLEAPEQPVSIELPGGTQDSGNTDDREVVDEPKESVFKKFSRKMHLGSAKQK</sequence>
<dbReference type="Proteomes" id="UP001149813">
    <property type="component" value="Unassembled WGS sequence"/>
</dbReference>
<dbReference type="AlphaFoldDB" id="A0A9W7XUX7"/>
<gene>
    <name evidence="3" type="ORF">LPJ53_006231</name>
</gene>
<feature type="non-terminal residue" evidence="3">
    <location>
        <position position="1"/>
    </location>
</feature>
<dbReference type="GO" id="GO:0004672">
    <property type="term" value="F:protein kinase activity"/>
    <property type="evidence" value="ECO:0007669"/>
    <property type="project" value="InterPro"/>
</dbReference>
<feature type="domain" description="Fungal-type protein kinase" evidence="2">
    <location>
        <begin position="349"/>
        <end position="474"/>
    </location>
</feature>
<accession>A0A9W7XUX7</accession>
<dbReference type="OrthoDB" id="5584477at2759"/>
<feature type="non-terminal residue" evidence="3">
    <location>
        <position position="712"/>
    </location>
</feature>
<evidence type="ECO:0000256" key="1">
    <source>
        <dbReference type="SAM" id="MobiDB-lite"/>
    </source>
</evidence>
<evidence type="ECO:0000259" key="2">
    <source>
        <dbReference type="Pfam" id="PF17667"/>
    </source>
</evidence>
<name>A0A9W7XUX7_9FUNG</name>
<dbReference type="Pfam" id="PF17667">
    <property type="entry name" value="Pkinase_fungal"/>
    <property type="match status" value="2"/>
</dbReference>
<feature type="compositionally biased region" description="Basic residues" evidence="1">
    <location>
        <begin position="699"/>
        <end position="712"/>
    </location>
</feature>
<dbReference type="EMBL" id="JANBOJ010000587">
    <property type="protein sequence ID" value="KAJ1718898.1"/>
    <property type="molecule type" value="Genomic_DNA"/>
</dbReference>
<feature type="domain" description="Fungal-type protein kinase" evidence="2">
    <location>
        <begin position="184"/>
        <end position="275"/>
    </location>
</feature>
<feature type="compositionally biased region" description="Basic and acidic residues" evidence="1">
    <location>
        <begin position="683"/>
        <end position="697"/>
    </location>
</feature>
<dbReference type="PANTHER" id="PTHR38248:SF2">
    <property type="entry name" value="FUNK1 11"/>
    <property type="match status" value="1"/>
</dbReference>
<keyword evidence="4" id="KW-1185">Reference proteome</keyword>
<dbReference type="PANTHER" id="PTHR38248">
    <property type="entry name" value="FUNK1 6"/>
    <property type="match status" value="1"/>
</dbReference>